<protein>
    <submittedName>
        <fullName evidence="6">Uncharacterized protein</fullName>
    </submittedName>
</protein>
<evidence type="ECO:0000259" key="4">
    <source>
        <dbReference type="PROSITE" id="PS50002"/>
    </source>
</evidence>
<feature type="compositionally biased region" description="Polar residues" evidence="3">
    <location>
        <begin position="245"/>
        <end position="261"/>
    </location>
</feature>
<dbReference type="SUPFAM" id="SSF50044">
    <property type="entry name" value="SH3-domain"/>
    <property type="match status" value="3"/>
</dbReference>
<dbReference type="SUPFAM" id="SSF50156">
    <property type="entry name" value="PDZ domain-like"/>
    <property type="match status" value="1"/>
</dbReference>
<dbReference type="InterPro" id="IPR050384">
    <property type="entry name" value="Endophilin_SH3RF"/>
</dbReference>
<dbReference type="InterPro" id="IPR001478">
    <property type="entry name" value="PDZ"/>
</dbReference>
<feature type="compositionally biased region" description="Polar residues" evidence="3">
    <location>
        <begin position="385"/>
        <end position="396"/>
    </location>
</feature>
<evidence type="ECO:0000313" key="6">
    <source>
        <dbReference type="EMBL" id="CAH3027630.1"/>
    </source>
</evidence>
<dbReference type="PANTHER" id="PTHR14167:SF116">
    <property type="entry name" value="CAP, ISOFORM AC"/>
    <property type="match status" value="1"/>
</dbReference>
<evidence type="ECO:0000256" key="3">
    <source>
        <dbReference type="SAM" id="MobiDB-lite"/>
    </source>
</evidence>
<evidence type="ECO:0000256" key="1">
    <source>
        <dbReference type="ARBA" id="ARBA00022443"/>
    </source>
</evidence>
<dbReference type="CDD" id="cd11780">
    <property type="entry name" value="SH3_Sorbs_3"/>
    <property type="match status" value="1"/>
</dbReference>
<feature type="region of interest" description="Disordered" evidence="3">
    <location>
        <begin position="506"/>
        <end position="631"/>
    </location>
</feature>
<feature type="region of interest" description="Disordered" evidence="3">
    <location>
        <begin position="205"/>
        <end position="345"/>
    </location>
</feature>
<dbReference type="SMART" id="SM00228">
    <property type="entry name" value="PDZ"/>
    <property type="match status" value="1"/>
</dbReference>
<feature type="compositionally biased region" description="Basic and acidic residues" evidence="3">
    <location>
        <begin position="294"/>
        <end position="309"/>
    </location>
</feature>
<feature type="region of interest" description="Disordered" evidence="3">
    <location>
        <begin position="862"/>
        <end position="889"/>
    </location>
</feature>
<feature type="compositionally biased region" description="Polar residues" evidence="3">
    <location>
        <begin position="116"/>
        <end position="138"/>
    </location>
</feature>
<feature type="region of interest" description="Disordered" evidence="3">
    <location>
        <begin position="740"/>
        <end position="771"/>
    </location>
</feature>
<dbReference type="Pfam" id="PF00018">
    <property type="entry name" value="SH3_1"/>
    <property type="match status" value="1"/>
</dbReference>
<feature type="compositionally biased region" description="Polar residues" evidence="3">
    <location>
        <begin position="750"/>
        <end position="771"/>
    </location>
</feature>
<evidence type="ECO:0000259" key="5">
    <source>
        <dbReference type="PROSITE" id="PS50106"/>
    </source>
</evidence>
<feature type="compositionally biased region" description="Polar residues" evidence="3">
    <location>
        <begin position="421"/>
        <end position="435"/>
    </location>
</feature>
<dbReference type="SMART" id="SM00326">
    <property type="entry name" value="SH3"/>
    <property type="match status" value="3"/>
</dbReference>
<comment type="caution">
    <text evidence="6">The sequence shown here is derived from an EMBL/GenBank/DDBJ whole genome shotgun (WGS) entry which is preliminary data.</text>
</comment>
<reference evidence="6 7" key="1">
    <citation type="submission" date="2022-05" db="EMBL/GenBank/DDBJ databases">
        <authorList>
            <consortium name="Genoscope - CEA"/>
            <person name="William W."/>
        </authorList>
    </citation>
    <scope>NUCLEOTIDE SEQUENCE [LARGE SCALE GENOMIC DNA]</scope>
</reference>
<feature type="compositionally biased region" description="Polar residues" evidence="3">
    <location>
        <begin position="870"/>
        <end position="889"/>
    </location>
</feature>
<feature type="compositionally biased region" description="Basic and acidic residues" evidence="3">
    <location>
        <begin position="581"/>
        <end position="631"/>
    </location>
</feature>
<evidence type="ECO:0000313" key="7">
    <source>
        <dbReference type="Proteomes" id="UP001159427"/>
    </source>
</evidence>
<feature type="region of interest" description="Disordered" evidence="3">
    <location>
        <begin position="378"/>
        <end position="461"/>
    </location>
</feature>
<organism evidence="6 7">
    <name type="scientific">Porites evermanni</name>
    <dbReference type="NCBI Taxonomy" id="104178"/>
    <lineage>
        <taxon>Eukaryota</taxon>
        <taxon>Metazoa</taxon>
        <taxon>Cnidaria</taxon>
        <taxon>Anthozoa</taxon>
        <taxon>Hexacorallia</taxon>
        <taxon>Scleractinia</taxon>
        <taxon>Fungiina</taxon>
        <taxon>Poritidae</taxon>
        <taxon>Porites</taxon>
    </lineage>
</organism>
<dbReference type="PRINTS" id="PR00499">
    <property type="entry name" value="P67PHOX"/>
</dbReference>
<feature type="compositionally biased region" description="Polar residues" evidence="3">
    <location>
        <begin position="516"/>
        <end position="525"/>
    </location>
</feature>
<dbReference type="EMBL" id="CALNXI010000463">
    <property type="protein sequence ID" value="CAH3027630.1"/>
    <property type="molecule type" value="Genomic_DNA"/>
</dbReference>
<dbReference type="Gene3D" id="2.30.30.40">
    <property type="entry name" value="SH3 Domains"/>
    <property type="match status" value="3"/>
</dbReference>
<feature type="domain" description="SH3" evidence="4">
    <location>
        <begin position="774"/>
        <end position="833"/>
    </location>
</feature>
<dbReference type="PRINTS" id="PR00452">
    <property type="entry name" value="SH3DOMAIN"/>
</dbReference>
<dbReference type="PROSITE" id="PS50002">
    <property type="entry name" value="SH3"/>
    <property type="match status" value="3"/>
</dbReference>
<gene>
    <name evidence="6" type="ORF">PEVE_00032034</name>
</gene>
<feature type="compositionally biased region" description="Low complexity" evidence="3">
    <location>
        <begin position="273"/>
        <end position="284"/>
    </location>
</feature>
<feature type="compositionally biased region" description="Low complexity" evidence="3">
    <location>
        <begin position="205"/>
        <end position="217"/>
    </location>
</feature>
<feature type="region of interest" description="Disordered" evidence="3">
    <location>
        <begin position="112"/>
        <end position="138"/>
    </location>
</feature>
<keyword evidence="1 2" id="KW-0728">SH3 domain</keyword>
<feature type="domain" description="SH3" evidence="4">
    <location>
        <begin position="922"/>
        <end position="983"/>
    </location>
</feature>
<dbReference type="InterPro" id="IPR036028">
    <property type="entry name" value="SH3-like_dom_sf"/>
</dbReference>
<dbReference type="Proteomes" id="UP001159427">
    <property type="component" value="Unassembled WGS sequence"/>
</dbReference>
<dbReference type="PANTHER" id="PTHR14167">
    <property type="entry name" value="SH3 DOMAIN-CONTAINING"/>
    <property type="match status" value="1"/>
</dbReference>
<dbReference type="InterPro" id="IPR001452">
    <property type="entry name" value="SH3_domain"/>
</dbReference>
<feature type="domain" description="SH3" evidence="4">
    <location>
        <begin position="657"/>
        <end position="716"/>
    </location>
</feature>
<accession>A0ABN8MK50</accession>
<dbReference type="Pfam" id="PF14604">
    <property type="entry name" value="SH3_9"/>
    <property type="match status" value="2"/>
</dbReference>
<dbReference type="InterPro" id="IPR036034">
    <property type="entry name" value="PDZ_sf"/>
</dbReference>
<evidence type="ECO:0000256" key="2">
    <source>
        <dbReference type="PROSITE-ProRule" id="PRU00192"/>
    </source>
</evidence>
<feature type="compositionally biased region" description="Low complexity" evidence="3">
    <location>
        <begin position="740"/>
        <end position="749"/>
    </location>
</feature>
<dbReference type="Pfam" id="PF00595">
    <property type="entry name" value="PDZ"/>
    <property type="match status" value="1"/>
</dbReference>
<proteinExistence type="predicted"/>
<sequence>MASSEVYEVVLSGGAPWGFRLQGGREFRAPLRIAKVTPNSKAEMAGIAEGLLVKSINNADCEDWTHSDALNSIKKTGSKLKMILCRRPVSTPDFVSSDGSFFTQSSSYTTDDLRNGSASTHVSKATFKPSSSNDTLSYVTMPRGQEKRDVDANRWRNIEENNNNAFNSRKDDLSNSNEWNPDIISGVVRPPEQIKLVHGMEALRSVSSSSSTSEPISQVRAPADTRGFVDKPRPIGRGGRRFDDTSFQTPGTNLQLTSGSIGSEEDFNMANGDASSSDSAPSTTNRPALQQFKKQKEQAAIEASKEPKPIRTVLPPAQNKPRKYSEEPRTSEPNPPGPHRPSIQRGGKWYKEMFKELHSSAGTSSNLSGLLASDVAKGTVRNHESTGSISPRSASPSPDHRGDNEVFTNRTDYVNDVPVRNTGSLSSEPRASWSSSDDDRKLPSWQKQQTSEKRPSRVSASHVPAWYKDMQRGVEVPVQKIEEPESYMVQKRPSYANVGEERRFQEPQVSIAPMAMTSSPSSTYIDNRRAPVGMTVQMEEKYQPPSASSLYESRFRGRQQGAARKASEELQVRQQPPSDEDVFRRREEEAARRRREEEEEEEQRRREEEERRRREAEEEMMRRKREEEEERLRREYEAELARRRREEEERVRREASKPQFIARALYTFNGQTAKELSFRKGDIISVRRQVDKNWIDGELNGRRGIFPTNYVEVRPVEEDDEPTHVAPSQKIVPRVQVVQHEVPPQQRQPAASSYTPQPPQAQQVSARPATQTVNVEGEAKVKYSFKAETHRELPCSKGDIISLVRKVDSNWYEGRVGDRKGIVPSSYLEVYKEPEVQVIRQEQIQPVPSARVEQAPDYGRTELGYDQRQHQQSRSPSGNMYSGQAPKQTQVKYIEEREEPRFGSRGVVAHAVIDEPPRIGHEQGERYRAMFSYEPVNEDELRLEEGDEVIVLEKCDDGWFVGTSARTNLFGTFPGNYVEKVKW</sequence>
<keyword evidence="7" id="KW-1185">Reference proteome</keyword>
<dbReference type="PROSITE" id="PS50106">
    <property type="entry name" value="PDZ"/>
    <property type="match status" value="1"/>
</dbReference>
<feature type="domain" description="PDZ" evidence="5">
    <location>
        <begin position="5"/>
        <end position="88"/>
    </location>
</feature>
<dbReference type="CDD" id="cd11781">
    <property type="entry name" value="SH3_Sorbs_1"/>
    <property type="match status" value="1"/>
</dbReference>
<dbReference type="Gene3D" id="2.30.42.10">
    <property type="match status" value="1"/>
</dbReference>
<name>A0ABN8MK50_9CNID</name>